<dbReference type="Pfam" id="PF00179">
    <property type="entry name" value="UQ_con"/>
    <property type="match status" value="1"/>
</dbReference>
<name>A0ABR2L2Y6_9EUKA</name>
<dbReference type="InterPro" id="IPR000608">
    <property type="entry name" value="UBC"/>
</dbReference>
<dbReference type="SMART" id="SM00212">
    <property type="entry name" value="UBCc"/>
    <property type="match status" value="1"/>
</dbReference>
<feature type="domain" description="UBC core" evidence="1">
    <location>
        <begin position="675"/>
        <end position="827"/>
    </location>
</feature>
<evidence type="ECO:0000259" key="1">
    <source>
        <dbReference type="PROSITE" id="PS50127"/>
    </source>
</evidence>
<sequence length="966" mass="111377">MLESHLVNPHDAGINDELLEEDPREEPKNNNFRFFSTCSPKLLLKGIEVKLDIKSNLTQCKSCLMSFLANNNIETKNKDLLIYLGGGIPFIGGTLEDYYSSSVLQPKKFIYGILIYPFSNDEIDKKYTNLCEINYNSHNRLIIPFYDPNQMIINQWNFGLCKMACLLSYLNNKGENSETLLKASAIAIRFPPLLTSLMRVINRQNVTGRDIITICSTYYTYFTHLINPNGKVLIPPEKIFDYSLRCCNLIAHVSNIPETIPMDIILLDSKNIKPEFKFLVALKQPEVTYFWKGDKKNFSLKTFKYIKIEKFSLKAIEDANKYFPSFTPIDPHCIHSDIGCSIIGGKDHCYFYVPEQQPSNDKNKAYYGIIDPMEGEPLQMSLQKFAHFQGKYEIDQVSSLIDTESIKQVIFLCIDISSSMFNYDWEIPSGISIAMQYLYIFGNKMYSYRIPCLLGLILFDYKAKICYPLGPPSPDFGKKDLDFIRGNGPAYIWNALSDACNNMLEYTEFSNGQAKFPNSKNRIIVISNGKDHSFSGITFMEVTKKLIDNKIIVDTVFTDGSKSNDELMLLSHLTGGLALYPSKLEEGMQFFEEEAFLDINQRELSREPIIPGNPTTSPLRIKSTQITTDFIKDAIGNVKYDTKIERKTKTLAQNKMLTTPKSICLINRNIKIIESRKRRILRELHLAALTMDANLDEYDPNIVIYPFKDNLDIWDLFIKIPDDTYLNKWFSLWVTFPAEYPVKPPEIRFVSVPYHLNVSRDGRICIKTLENDYLATLHVIDIIKEIILLFLSPNQTTPIDIEKLITYTNRNDEYKLKAKESSILVGKDNIQEFIKESIIYDEKPDFQLTYDSDTDVPEYMKSCILKKAIKEEPKKIVLMTKTSKQKTDISNEKYQNQTIEEQQNENDVILPKKIKLNFQIEDEQKIEQKCNEFLINIKDFTIKSNLEKTDFAETNLVEHSSYIKGC</sequence>
<gene>
    <name evidence="2" type="ORF">M9Y10_015714</name>
</gene>
<comment type="caution">
    <text evidence="2">The sequence shown here is derived from an EMBL/GenBank/DDBJ whole genome shotgun (WGS) entry which is preliminary data.</text>
</comment>
<protein>
    <recommendedName>
        <fullName evidence="1">UBC core domain-containing protein</fullName>
    </recommendedName>
</protein>
<organism evidence="2 3">
    <name type="scientific">Tritrichomonas musculus</name>
    <dbReference type="NCBI Taxonomy" id="1915356"/>
    <lineage>
        <taxon>Eukaryota</taxon>
        <taxon>Metamonada</taxon>
        <taxon>Parabasalia</taxon>
        <taxon>Tritrichomonadida</taxon>
        <taxon>Tritrichomonadidae</taxon>
        <taxon>Tritrichomonas</taxon>
    </lineage>
</organism>
<dbReference type="EMBL" id="JAPFFF010000002">
    <property type="protein sequence ID" value="KAK8897749.1"/>
    <property type="molecule type" value="Genomic_DNA"/>
</dbReference>
<dbReference type="InterPro" id="IPR050113">
    <property type="entry name" value="Ub_conjugating_enzyme"/>
</dbReference>
<dbReference type="CDD" id="cd00195">
    <property type="entry name" value="UBCc_UEV"/>
    <property type="match status" value="1"/>
</dbReference>
<dbReference type="CDD" id="cd00198">
    <property type="entry name" value="vWFA"/>
    <property type="match status" value="1"/>
</dbReference>
<evidence type="ECO:0000313" key="3">
    <source>
        <dbReference type="Proteomes" id="UP001470230"/>
    </source>
</evidence>
<dbReference type="InterPro" id="IPR016135">
    <property type="entry name" value="UBQ-conjugating_enzyme/RWD"/>
</dbReference>
<dbReference type="Gene3D" id="3.10.110.10">
    <property type="entry name" value="Ubiquitin Conjugating Enzyme"/>
    <property type="match status" value="1"/>
</dbReference>
<dbReference type="PANTHER" id="PTHR24067">
    <property type="entry name" value="UBIQUITIN-CONJUGATING ENZYME E2"/>
    <property type="match status" value="1"/>
</dbReference>
<dbReference type="SUPFAM" id="SSF53300">
    <property type="entry name" value="vWA-like"/>
    <property type="match status" value="1"/>
</dbReference>
<evidence type="ECO:0000313" key="2">
    <source>
        <dbReference type="EMBL" id="KAK8897749.1"/>
    </source>
</evidence>
<accession>A0ABR2L2Y6</accession>
<dbReference type="SUPFAM" id="SSF54495">
    <property type="entry name" value="UBC-like"/>
    <property type="match status" value="1"/>
</dbReference>
<reference evidence="2 3" key="1">
    <citation type="submission" date="2024-04" db="EMBL/GenBank/DDBJ databases">
        <title>Tritrichomonas musculus Genome.</title>
        <authorList>
            <person name="Alves-Ferreira E."/>
            <person name="Grigg M."/>
            <person name="Lorenzi H."/>
            <person name="Galac M."/>
        </authorList>
    </citation>
    <scope>NUCLEOTIDE SEQUENCE [LARGE SCALE GENOMIC DNA]</scope>
    <source>
        <strain evidence="2 3">EAF2021</strain>
    </source>
</reference>
<dbReference type="Proteomes" id="UP001470230">
    <property type="component" value="Unassembled WGS sequence"/>
</dbReference>
<dbReference type="InterPro" id="IPR036465">
    <property type="entry name" value="vWFA_dom_sf"/>
</dbReference>
<dbReference type="Gene3D" id="3.40.50.410">
    <property type="entry name" value="von Willebrand factor, type A domain"/>
    <property type="match status" value="1"/>
</dbReference>
<proteinExistence type="predicted"/>
<dbReference type="PROSITE" id="PS50127">
    <property type="entry name" value="UBC_2"/>
    <property type="match status" value="1"/>
</dbReference>
<keyword evidence="3" id="KW-1185">Reference proteome</keyword>